<keyword evidence="3" id="KW-1185">Reference proteome</keyword>
<organism evidence="2 3">
    <name type="scientific">Melanomma pulvis-pyrius CBS 109.77</name>
    <dbReference type="NCBI Taxonomy" id="1314802"/>
    <lineage>
        <taxon>Eukaryota</taxon>
        <taxon>Fungi</taxon>
        <taxon>Dikarya</taxon>
        <taxon>Ascomycota</taxon>
        <taxon>Pezizomycotina</taxon>
        <taxon>Dothideomycetes</taxon>
        <taxon>Pleosporomycetidae</taxon>
        <taxon>Pleosporales</taxon>
        <taxon>Melanommataceae</taxon>
        <taxon>Melanomma</taxon>
    </lineage>
</organism>
<name>A0A6A6X7Q3_9PLEO</name>
<dbReference type="AlphaFoldDB" id="A0A6A6X7Q3"/>
<evidence type="ECO:0000313" key="3">
    <source>
        <dbReference type="Proteomes" id="UP000799757"/>
    </source>
</evidence>
<dbReference type="InterPro" id="IPR007325">
    <property type="entry name" value="KFase/CYL"/>
</dbReference>
<sequence length="325" mass="36669">MSKKIIFPAFDDLPAVVGQPQGCLWGFFDNDGEKDELGTLNLLTNEIVKKAPEEIQIGKHIQLDWPLNNIEFPGFGRIPCQHNIKDLGPEGFIGHDDELYINTQTSSQWDGLKHFGLQKDGMYYNGLQHENATNTGIMGTHKWCDRGGIIGRGILVDWLSWWENSHPGQDPPSAISSHPVPVSEVEEVLKAQRTECRPGDIFIMRTGFVRWHNAANVATRKLGTYDQHHMIGLANNEETVRWLYSKHFSAVAGDTMGFEAWPYPKDCCLHEWLLCHWGTPIGELWDLEALSEECKSQQRWSFFFSSAPLRVQGGIASPPNALAVF</sequence>
<reference evidence="2" key="1">
    <citation type="journal article" date="2020" name="Stud. Mycol.">
        <title>101 Dothideomycetes genomes: a test case for predicting lifestyles and emergence of pathogens.</title>
        <authorList>
            <person name="Haridas S."/>
            <person name="Albert R."/>
            <person name="Binder M."/>
            <person name="Bloem J."/>
            <person name="Labutti K."/>
            <person name="Salamov A."/>
            <person name="Andreopoulos B."/>
            <person name="Baker S."/>
            <person name="Barry K."/>
            <person name="Bills G."/>
            <person name="Bluhm B."/>
            <person name="Cannon C."/>
            <person name="Castanera R."/>
            <person name="Culley D."/>
            <person name="Daum C."/>
            <person name="Ezra D."/>
            <person name="Gonzalez J."/>
            <person name="Henrissat B."/>
            <person name="Kuo A."/>
            <person name="Liang C."/>
            <person name="Lipzen A."/>
            <person name="Lutzoni F."/>
            <person name="Magnuson J."/>
            <person name="Mondo S."/>
            <person name="Nolan M."/>
            <person name="Ohm R."/>
            <person name="Pangilinan J."/>
            <person name="Park H.-J."/>
            <person name="Ramirez L."/>
            <person name="Alfaro M."/>
            <person name="Sun H."/>
            <person name="Tritt A."/>
            <person name="Yoshinaga Y."/>
            <person name="Zwiers L.-H."/>
            <person name="Turgeon B."/>
            <person name="Goodwin S."/>
            <person name="Spatafora J."/>
            <person name="Crous P."/>
            <person name="Grigoriev I."/>
        </authorList>
    </citation>
    <scope>NUCLEOTIDE SEQUENCE</scope>
    <source>
        <strain evidence="2">CBS 109.77</strain>
    </source>
</reference>
<proteinExistence type="inferred from homology"/>
<evidence type="ECO:0000313" key="2">
    <source>
        <dbReference type="EMBL" id="KAF2792174.1"/>
    </source>
</evidence>
<dbReference type="PANTHER" id="PTHR34861:SF10">
    <property type="entry name" value="CYCLASE"/>
    <property type="match status" value="1"/>
</dbReference>
<dbReference type="GO" id="GO:0019441">
    <property type="term" value="P:L-tryptophan catabolic process to kynurenine"/>
    <property type="evidence" value="ECO:0007669"/>
    <property type="project" value="InterPro"/>
</dbReference>
<accession>A0A6A6X7Q3</accession>
<dbReference type="Pfam" id="PF04199">
    <property type="entry name" value="Cyclase"/>
    <property type="match status" value="1"/>
</dbReference>
<gene>
    <name evidence="2" type="ORF">K505DRAFT_408798</name>
</gene>
<dbReference type="PANTHER" id="PTHR34861">
    <property type="match status" value="1"/>
</dbReference>
<dbReference type="GO" id="GO:0004061">
    <property type="term" value="F:arylformamidase activity"/>
    <property type="evidence" value="ECO:0007669"/>
    <property type="project" value="InterPro"/>
</dbReference>
<dbReference type="Gene3D" id="3.50.30.50">
    <property type="entry name" value="Putative cyclase"/>
    <property type="match status" value="1"/>
</dbReference>
<protein>
    <recommendedName>
        <fullName evidence="4">Cyclase</fullName>
    </recommendedName>
</protein>
<evidence type="ECO:0008006" key="4">
    <source>
        <dbReference type="Google" id="ProtNLM"/>
    </source>
</evidence>
<dbReference type="InterPro" id="IPR037175">
    <property type="entry name" value="KFase_sf"/>
</dbReference>
<dbReference type="EMBL" id="MU001982">
    <property type="protein sequence ID" value="KAF2792174.1"/>
    <property type="molecule type" value="Genomic_DNA"/>
</dbReference>
<comment type="similarity">
    <text evidence="1">Belongs to the Cyclase 1 superfamily.</text>
</comment>
<dbReference type="Proteomes" id="UP000799757">
    <property type="component" value="Unassembled WGS sequence"/>
</dbReference>
<dbReference type="SUPFAM" id="SSF102198">
    <property type="entry name" value="Putative cyclase"/>
    <property type="match status" value="1"/>
</dbReference>
<dbReference type="OrthoDB" id="5396at2759"/>
<evidence type="ECO:0000256" key="1">
    <source>
        <dbReference type="ARBA" id="ARBA00007865"/>
    </source>
</evidence>